<dbReference type="AlphaFoldDB" id="A0A927H3I9"/>
<dbReference type="Gene3D" id="1.10.357.10">
    <property type="entry name" value="Tetracycline Repressor, domain 2"/>
    <property type="match status" value="1"/>
</dbReference>
<dbReference type="Pfam" id="PF14278">
    <property type="entry name" value="TetR_C_8"/>
    <property type="match status" value="1"/>
</dbReference>
<protein>
    <submittedName>
        <fullName evidence="2">TetR family transcriptional regulator C-terminal domain-containing protein</fullName>
    </submittedName>
</protein>
<dbReference type="InterPro" id="IPR039532">
    <property type="entry name" value="TetR_C_Firmicutes"/>
</dbReference>
<evidence type="ECO:0000313" key="3">
    <source>
        <dbReference type="Proteomes" id="UP000639396"/>
    </source>
</evidence>
<name>A0A927H3I9_9BACL</name>
<dbReference type="EMBL" id="JACXJA010000059">
    <property type="protein sequence ID" value="MBD2866463.1"/>
    <property type="molecule type" value="Genomic_DNA"/>
</dbReference>
<gene>
    <name evidence="2" type="ORF">IDH45_31275</name>
</gene>
<proteinExistence type="predicted"/>
<sequence>MLIWKCDDTFHDLYHNILQSISPQTVPTGTGKFPFILPFFRYWHADSEIIELLVEANRLDVIFAAFEDTMKKLVRMLPPAMMNRSPHLDYFLAFRSGAVIRVLLQWIKNHKNVTPEEMYKFFEMQSEGLKLHT</sequence>
<comment type="caution">
    <text evidence="2">The sequence shown here is derived from an EMBL/GenBank/DDBJ whole genome shotgun (WGS) entry which is preliminary data.</text>
</comment>
<organism evidence="2 3">
    <name type="scientific">Paenibacillus oceani</name>
    <dbReference type="NCBI Taxonomy" id="2772510"/>
    <lineage>
        <taxon>Bacteria</taxon>
        <taxon>Bacillati</taxon>
        <taxon>Bacillota</taxon>
        <taxon>Bacilli</taxon>
        <taxon>Bacillales</taxon>
        <taxon>Paenibacillaceae</taxon>
        <taxon>Paenibacillus</taxon>
    </lineage>
</organism>
<evidence type="ECO:0000313" key="2">
    <source>
        <dbReference type="EMBL" id="MBD2866463.1"/>
    </source>
</evidence>
<feature type="domain" description="Transcriptional regulator TetR C-terminal Firmicutes type" evidence="1">
    <location>
        <begin position="34"/>
        <end position="122"/>
    </location>
</feature>
<evidence type="ECO:0000259" key="1">
    <source>
        <dbReference type="Pfam" id="PF14278"/>
    </source>
</evidence>
<accession>A0A927H3I9</accession>
<dbReference type="Proteomes" id="UP000639396">
    <property type="component" value="Unassembled WGS sequence"/>
</dbReference>
<keyword evidence="3" id="KW-1185">Reference proteome</keyword>
<reference evidence="2" key="1">
    <citation type="submission" date="2020-09" db="EMBL/GenBank/DDBJ databases">
        <title>A novel bacterium of genus Paenibacillus, isolated from South China Sea.</title>
        <authorList>
            <person name="Huang H."/>
            <person name="Mo K."/>
            <person name="Hu Y."/>
        </authorList>
    </citation>
    <scope>NUCLEOTIDE SEQUENCE</scope>
    <source>
        <strain evidence="2">IB182363</strain>
    </source>
</reference>